<dbReference type="AlphaFoldDB" id="A0A6J4I195"/>
<feature type="compositionally biased region" description="Basic and acidic residues" evidence="1">
    <location>
        <begin position="19"/>
        <end position="30"/>
    </location>
</feature>
<reference evidence="2" key="1">
    <citation type="submission" date="2020-02" db="EMBL/GenBank/DDBJ databases">
        <authorList>
            <person name="Meier V. D."/>
        </authorList>
    </citation>
    <scope>NUCLEOTIDE SEQUENCE</scope>
    <source>
        <strain evidence="2">AVDCRST_MAG57</strain>
    </source>
</reference>
<evidence type="ECO:0000313" key="2">
    <source>
        <dbReference type="EMBL" id="CAA9238770.1"/>
    </source>
</evidence>
<sequence>AHRRRAPPLPHPRGGPGRGGRDRASRRRADGQGGGQARAGDRQDRRGSGQRLLQGLRPARAAVDHRPQALGEADRRRGRHHRRAVRPLRGRPGV</sequence>
<dbReference type="GO" id="GO:0003746">
    <property type="term" value="F:translation elongation factor activity"/>
    <property type="evidence" value="ECO:0007669"/>
    <property type="project" value="UniProtKB-KW"/>
</dbReference>
<keyword evidence="2" id="KW-0251">Elongation factor</keyword>
<feature type="compositionally biased region" description="Basic residues" evidence="1">
    <location>
        <begin position="76"/>
        <end position="94"/>
    </location>
</feature>
<dbReference type="EMBL" id="CADCTI010000126">
    <property type="protein sequence ID" value="CAA9238770.1"/>
    <property type="molecule type" value="Genomic_DNA"/>
</dbReference>
<organism evidence="2">
    <name type="scientific">uncultured Blastococcus sp</name>
    <dbReference type="NCBI Taxonomy" id="217144"/>
    <lineage>
        <taxon>Bacteria</taxon>
        <taxon>Bacillati</taxon>
        <taxon>Actinomycetota</taxon>
        <taxon>Actinomycetes</taxon>
        <taxon>Geodermatophilales</taxon>
        <taxon>Geodermatophilaceae</taxon>
        <taxon>Blastococcus</taxon>
        <taxon>environmental samples</taxon>
    </lineage>
</organism>
<evidence type="ECO:0000256" key="1">
    <source>
        <dbReference type="SAM" id="MobiDB-lite"/>
    </source>
</evidence>
<feature type="non-terminal residue" evidence="2">
    <location>
        <position position="1"/>
    </location>
</feature>
<feature type="non-terminal residue" evidence="2">
    <location>
        <position position="94"/>
    </location>
</feature>
<feature type="region of interest" description="Disordered" evidence="1">
    <location>
        <begin position="1"/>
        <end position="94"/>
    </location>
</feature>
<feature type="compositionally biased region" description="Basic and acidic residues" evidence="1">
    <location>
        <begin position="62"/>
        <end position="75"/>
    </location>
</feature>
<gene>
    <name evidence="2" type="ORF">AVDCRST_MAG57-1394</name>
</gene>
<keyword evidence="2" id="KW-0648">Protein biosynthesis</keyword>
<name>A0A6J4I195_9ACTN</name>
<proteinExistence type="predicted"/>
<accession>A0A6J4I195</accession>
<protein>
    <submittedName>
        <fullName evidence="2">Translation elongation factor Ts</fullName>
    </submittedName>
</protein>
<feature type="compositionally biased region" description="Low complexity" evidence="1">
    <location>
        <begin position="49"/>
        <end position="58"/>
    </location>
</feature>